<dbReference type="FunFam" id="3.40.50.300:FF:000015">
    <property type="entry name" value="chromodomain-helicase-DNA-binding protein 9 isoform X1"/>
    <property type="match status" value="1"/>
</dbReference>
<dbReference type="CDD" id="cd18793">
    <property type="entry name" value="SF2_C_SNF"/>
    <property type="match status" value="1"/>
</dbReference>
<evidence type="ECO:0000256" key="2">
    <source>
        <dbReference type="ARBA" id="ARBA00004286"/>
    </source>
</evidence>
<feature type="domain" description="PHD-type" evidence="15">
    <location>
        <begin position="42"/>
        <end position="89"/>
    </location>
</feature>
<dbReference type="InterPro" id="IPR002464">
    <property type="entry name" value="DNA/RNA_helicase_DEAH_CS"/>
</dbReference>
<dbReference type="InterPro" id="IPR001650">
    <property type="entry name" value="Helicase_C-like"/>
</dbReference>
<dbReference type="GO" id="GO:0016887">
    <property type="term" value="F:ATP hydrolysis activity"/>
    <property type="evidence" value="ECO:0007669"/>
    <property type="project" value="EnsemblMetazoa"/>
</dbReference>
<dbReference type="SUPFAM" id="SSF52540">
    <property type="entry name" value="P-loop containing nucleoside triphosphate hydrolases"/>
    <property type="match status" value="2"/>
</dbReference>
<dbReference type="EC" id="3.6.1.3" evidence="18"/>
<dbReference type="SMART" id="SM00487">
    <property type="entry name" value="DEXDc"/>
    <property type="match status" value="1"/>
</dbReference>
<keyword evidence="3" id="KW-0158">Chromosome</keyword>
<dbReference type="PROSITE" id="PS51192">
    <property type="entry name" value="HELICASE_ATP_BIND_1"/>
    <property type="match status" value="1"/>
</dbReference>
<evidence type="ECO:0000256" key="7">
    <source>
        <dbReference type="ARBA" id="ARBA00022771"/>
    </source>
</evidence>
<dbReference type="InterPro" id="IPR049730">
    <property type="entry name" value="SNF2/RAD54-like_C"/>
</dbReference>
<dbReference type="InterPro" id="IPR038718">
    <property type="entry name" value="SNF2-like_sf"/>
</dbReference>
<dbReference type="HOGENOM" id="CLU_000315_8_4_1"/>
<dbReference type="Pfam" id="PF00271">
    <property type="entry name" value="Helicase_C"/>
    <property type="match status" value="1"/>
</dbReference>
<dbReference type="InterPro" id="IPR014001">
    <property type="entry name" value="Helicase_ATP-bd"/>
</dbReference>
<evidence type="ECO:0000256" key="4">
    <source>
        <dbReference type="ARBA" id="ARBA00022723"/>
    </source>
</evidence>
<reference evidence="18 19" key="1">
    <citation type="journal article" date="2007" name="Nature">
        <title>Evolution of genes and genomes on the Drosophila phylogeny.</title>
        <authorList>
            <consortium name="Drosophila 12 Genomes Consortium"/>
            <person name="Clark A.G."/>
            <person name="Eisen M.B."/>
            <person name="Smith D.R."/>
            <person name="Bergman C.M."/>
            <person name="Oliver B."/>
            <person name="Markow T.A."/>
            <person name="Kaufman T.C."/>
            <person name="Kellis M."/>
            <person name="Gelbart W."/>
            <person name="Iyer V.N."/>
            <person name="Pollard D.A."/>
            <person name="Sackton T.B."/>
            <person name="Larracuente A.M."/>
            <person name="Singh N.D."/>
            <person name="Abad J.P."/>
            <person name="Abt D.N."/>
            <person name="Adryan B."/>
            <person name="Aguade M."/>
            <person name="Akashi H."/>
            <person name="Anderson W.W."/>
            <person name="Aquadro C.F."/>
            <person name="Ardell D.H."/>
            <person name="Arguello R."/>
            <person name="Artieri C.G."/>
            <person name="Barbash D.A."/>
            <person name="Barker D."/>
            <person name="Barsanti P."/>
            <person name="Batterham P."/>
            <person name="Batzoglou S."/>
            <person name="Begun D."/>
            <person name="Bhutkar A."/>
            <person name="Blanco E."/>
            <person name="Bosak S.A."/>
            <person name="Bradley R.K."/>
            <person name="Brand A.D."/>
            <person name="Brent M.R."/>
            <person name="Brooks A.N."/>
            <person name="Brown R.H."/>
            <person name="Butlin R.K."/>
            <person name="Caggese C."/>
            <person name="Calvi B.R."/>
            <person name="Bernardo de Carvalho A."/>
            <person name="Caspi A."/>
            <person name="Castrezana S."/>
            <person name="Celniker S.E."/>
            <person name="Chang J.L."/>
            <person name="Chapple C."/>
            <person name="Chatterji S."/>
            <person name="Chinwalla A."/>
            <person name="Civetta A."/>
            <person name="Clifton S.W."/>
            <person name="Comeron J.M."/>
            <person name="Costello J.C."/>
            <person name="Coyne J.A."/>
            <person name="Daub J."/>
            <person name="David R.G."/>
            <person name="Delcher A.L."/>
            <person name="Delehaunty K."/>
            <person name="Do C.B."/>
            <person name="Ebling H."/>
            <person name="Edwards K."/>
            <person name="Eickbush T."/>
            <person name="Evans J.D."/>
            <person name="Filipski A."/>
            <person name="Findeiss S."/>
            <person name="Freyhult E."/>
            <person name="Fulton L."/>
            <person name="Fulton R."/>
            <person name="Garcia A.C."/>
            <person name="Gardiner A."/>
            <person name="Garfield D.A."/>
            <person name="Garvin B.E."/>
            <person name="Gibson G."/>
            <person name="Gilbert D."/>
            <person name="Gnerre S."/>
            <person name="Godfrey J."/>
            <person name="Good R."/>
            <person name="Gotea V."/>
            <person name="Gravely B."/>
            <person name="Greenberg A.J."/>
            <person name="Griffiths-Jones S."/>
            <person name="Gross S."/>
            <person name="Guigo R."/>
            <person name="Gustafson E.A."/>
            <person name="Haerty W."/>
            <person name="Hahn M.W."/>
            <person name="Halligan D.L."/>
            <person name="Halpern A.L."/>
            <person name="Halter G.M."/>
            <person name="Han M.V."/>
            <person name="Heger A."/>
            <person name="Hillier L."/>
            <person name="Hinrichs A.S."/>
            <person name="Holmes I."/>
            <person name="Hoskins R.A."/>
            <person name="Hubisz M.J."/>
            <person name="Hultmark D."/>
            <person name="Huntley M.A."/>
            <person name="Jaffe D.B."/>
            <person name="Jagadeeshan S."/>
            <person name="Jeck W.R."/>
            <person name="Johnson J."/>
            <person name="Jones C.D."/>
            <person name="Jordan W.C."/>
            <person name="Karpen G.H."/>
            <person name="Kataoka E."/>
            <person name="Keightley P.D."/>
            <person name="Kheradpour P."/>
            <person name="Kirkness E.F."/>
            <person name="Koerich L.B."/>
            <person name="Kristiansen K."/>
            <person name="Kudrna D."/>
            <person name="Kulathinal R.J."/>
            <person name="Kumar S."/>
            <person name="Kwok R."/>
            <person name="Lander E."/>
            <person name="Langley C.H."/>
            <person name="Lapoint R."/>
            <person name="Lazzaro B.P."/>
            <person name="Lee S.J."/>
            <person name="Levesque L."/>
            <person name="Li R."/>
            <person name="Lin C.F."/>
            <person name="Lin M.F."/>
            <person name="Lindblad-Toh K."/>
            <person name="Llopart A."/>
            <person name="Long M."/>
            <person name="Low L."/>
            <person name="Lozovsky E."/>
            <person name="Lu J."/>
            <person name="Luo M."/>
            <person name="Machado C.A."/>
            <person name="Makalowski W."/>
            <person name="Marzo M."/>
            <person name="Matsuda M."/>
            <person name="Matzkin L."/>
            <person name="McAllister B."/>
            <person name="McBride C.S."/>
            <person name="McKernan B."/>
            <person name="McKernan K."/>
            <person name="Mendez-Lago M."/>
            <person name="Minx P."/>
            <person name="Mollenhauer M.U."/>
            <person name="Montooth K."/>
            <person name="Mount S.M."/>
            <person name="Mu X."/>
            <person name="Myers E."/>
            <person name="Negre B."/>
            <person name="Newfeld S."/>
            <person name="Nielsen R."/>
            <person name="Noor M.A."/>
            <person name="O'Grady P."/>
            <person name="Pachter L."/>
            <person name="Papaceit M."/>
            <person name="Parisi M.J."/>
            <person name="Parisi M."/>
            <person name="Parts L."/>
            <person name="Pedersen J.S."/>
            <person name="Pesole G."/>
            <person name="Phillippy A.M."/>
            <person name="Ponting C.P."/>
            <person name="Pop M."/>
            <person name="Porcelli D."/>
            <person name="Powell J.R."/>
            <person name="Prohaska S."/>
            <person name="Pruitt K."/>
            <person name="Puig M."/>
            <person name="Quesneville H."/>
            <person name="Ram K.R."/>
            <person name="Rand D."/>
            <person name="Rasmussen M.D."/>
            <person name="Reed L.K."/>
            <person name="Reenan R."/>
            <person name="Reily A."/>
            <person name="Remington K.A."/>
            <person name="Rieger T.T."/>
            <person name="Ritchie M.G."/>
            <person name="Robin C."/>
            <person name="Rogers Y.H."/>
            <person name="Rohde C."/>
            <person name="Rozas J."/>
            <person name="Rubenfield M.J."/>
            <person name="Ruiz A."/>
            <person name="Russo S."/>
            <person name="Salzberg S.L."/>
            <person name="Sanchez-Gracia A."/>
            <person name="Saranga D.J."/>
            <person name="Sato H."/>
            <person name="Schaeffer S.W."/>
            <person name="Schatz M.C."/>
            <person name="Schlenke T."/>
            <person name="Schwartz R."/>
            <person name="Segarra C."/>
            <person name="Singh R.S."/>
            <person name="Sirot L."/>
            <person name="Sirota M."/>
            <person name="Sisneros N.B."/>
            <person name="Smith C.D."/>
            <person name="Smith T.F."/>
            <person name="Spieth J."/>
            <person name="Stage D.E."/>
            <person name="Stark A."/>
            <person name="Stephan W."/>
            <person name="Strausberg R.L."/>
            <person name="Strempel S."/>
            <person name="Sturgill D."/>
            <person name="Sutton G."/>
            <person name="Sutton G.G."/>
            <person name="Tao W."/>
            <person name="Teichmann S."/>
            <person name="Tobari Y.N."/>
            <person name="Tomimura Y."/>
            <person name="Tsolas J.M."/>
            <person name="Valente V.L."/>
            <person name="Venter E."/>
            <person name="Venter J.C."/>
            <person name="Vicario S."/>
            <person name="Vieira F.G."/>
            <person name="Vilella A.J."/>
            <person name="Villasante A."/>
            <person name="Walenz B."/>
            <person name="Wang J."/>
            <person name="Wasserman M."/>
            <person name="Watts T."/>
            <person name="Wilson D."/>
            <person name="Wilson R.K."/>
            <person name="Wing R.A."/>
            <person name="Wolfner M.F."/>
            <person name="Wong A."/>
            <person name="Wong G.K."/>
            <person name="Wu C.I."/>
            <person name="Wu G."/>
            <person name="Yamamoto D."/>
            <person name="Yang H.P."/>
            <person name="Yang S.P."/>
            <person name="Yorke J.A."/>
            <person name="Yoshida K."/>
            <person name="Zdobnov E."/>
            <person name="Zhang P."/>
            <person name="Zhang Y."/>
            <person name="Zimin A.V."/>
            <person name="Baldwin J."/>
            <person name="Abdouelleil A."/>
            <person name="Abdulkadir J."/>
            <person name="Abebe A."/>
            <person name="Abera B."/>
            <person name="Abreu J."/>
            <person name="Acer S.C."/>
            <person name="Aftuck L."/>
            <person name="Alexander A."/>
            <person name="An P."/>
            <person name="Anderson E."/>
            <person name="Anderson S."/>
            <person name="Arachi H."/>
            <person name="Azer M."/>
            <person name="Bachantsang P."/>
            <person name="Barry A."/>
            <person name="Bayul T."/>
            <person name="Berlin A."/>
            <person name="Bessette D."/>
            <person name="Bloom T."/>
            <person name="Blye J."/>
            <person name="Boguslavskiy L."/>
            <person name="Bonnet C."/>
            <person name="Boukhgalter B."/>
            <person name="Bourzgui I."/>
            <person name="Brown A."/>
            <person name="Cahill P."/>
            <person name="Channer S."/>
            <person name="Cheshatsang Y."/>
            <person name="Chuda L."/>
            <person name="Citroen M."/>
            <person name="Collymore A."/>
            <person name="Cooke P."/>
            <person name="Costello M."/>
            <person name="D'Aco K."/>
            <person name="Daza R."/>
            <person name="De Haan G."/>
            <person name="DeGray S."/>
            <person name="DeMaso C."/>
            <person name="Dhargay N."/>
            <person name="Dooley K."/>
            <person name="Dooley E."/>
            <person name="Doricent M."/>
            <person name="Dorje P."/>
            <person name="Dorjee K."/>
            <person name="Dupes A."/>
            <person name="Elong R."/>
            <person name="Falk J."/>
            <person name="Farina A."/>
            <person name="Faro S."/>
            <person name="Ferguson D."/>
            <person name="Fisher S."/>
            <person name="Foley C.D."/>
            <person name="Franke A."/>
            <person name="Friedrich D."/>
            <person name="Gadbois L."/>
            <person name="Gearin G."/>
            <person name="Gearin C.R."/>
            <person name="Giannoukos G."/>
            <person name="Goode T."/>
            <person name="Graham J."/>
            <person name="Grandbois E."/>
            <person name="Grewal S."/>
            <person name="Gyaltsen K."/>
            <person name="Hafez N."/>
            <person name="Hagos B."/>
            <person name="Hall J."/>
            <person name="Henson C."/>
            <person name="Hollinger A."/>
            <person name="Honan T."/>
            <person name="Huard M.D."/>
            <person name="Hughes L."/>
            <person name="Hurhula B."/>
            <person name="Husby M.E."/>
            <person name="Kamat A."/>
            <person name="Kanga B."/>
            <person name="Kashin S."/>
            <person name="Khazanovich D."/>
            <person name="Kisner P."/>
            <person name="Lance K."/>
            <person name="Lara M."/>
            <person name="Lee W."/>
            <person name="Lennon N."/>
            <person name="Letendre F."/>
            <person name="LeVine R."/>
            <person name="Lipovsky A."/>
            <person name="Liu X."/>
            <person name="Liu J."/>
            <person name="Liu S."/>
            <person name="Lokyitsang T."/>
            <person name="Lokyitsang Y."/>
            <person name="Lubonja R."/>
            <person name="Lui A."/>
            <person name="MacDonald P."/>
            <person name="Magnisalis V."/>
            <person name="Maru K."/>
            <person name="Matthews C."/>
            <person name="McCusker W."/>
            <person name="McDonough S."/>
            <person name="Mehta T."/>
            <person name="Meldrim J."/>
            <person name="Meneus L."/>
            <person name="Mihai O."/>
            <person name="Mihalev A."/>
            <person name="Mihova T."/>
            <person name="Mittelman R."/>
            <person name="Mlenga V."/>
            <person name="Montmayeur A."/>
            <person name="Mulrain L."/>
            <person name="Navidi A."/>
            <person name="Naylor J."/>
            <person name="Negash T."/>
            <person name="Nguyen T."/>
            <person name="Nguyen N."/>
            <person name="Nicol R."/>
            <person name="Norbu C."/>
            <person name="Norbu N."/>
            <person name="Novod N."/>
            <person name="O'Neill B."/>
            <person name="Osman S."/>
            <person name="Markiewicz E."/>
            <person name="Oyono O.L."/>
            <person name="Patti C."/>
            <person name="Phunkhang P."/>
            <person name="Pierre F."/>
            <person name="Priest M."/>
            <person name="Raghuraman S."/>
            <person name="Rege F."/>
            <person name="Reyes R."/>
            <person name="Rise C."/>
            <person name="Rogov P."/>
            <person name="Ross K."/>
            <person name="Ryan E."/>
            <person name="Settipalli S."/>
            <person name="Shea T."/>
            <person name="Sherpa N."/>
            <person name="Shi L."/>
            <person name="Shih D."/>
            <person name="Sparrow T."/>
            <person name="Spaulding J."/>
            <person name="Stalker J."/>
            <person name="Stange-Thomann N."/>
            <person name="Stavropoulos S."/>
            <person name="Stone C."/>
            <person name="Strader C."/>
            <person name="Tesfaye S."/>
            <person name="Thomson T."/>
            <person name="Thoulutsang Y."/>
            <person name="Thoulutsang D."/>
            <person name="Topham K."/>
            <person name="Topping I."/>
            <person name="Tsamla T."/>
            <person name="Vassiliev H."/>
            <person name="Vo A."/>
            <person name="Wangchuk T."/>
            <person name="Wangdi T."/>
            <person name="Weiand M."/>
            <person name="Wilkinson J."/>
            <person name="Wilson A."/>
            <person name="Yadav S."/>
            <person name="Young G."/>
            <person name="Yu Q."/>
            <person name="Zembek L."/>
            <person name="Zhong D."/>
            <person name="Zimmer A."/>
            <person name="Zwirko Z."/>
            <person name="Jaffe D.B."/>
            <person name="Alvarez P."/>
            <person name="Brockman W."/>
            <person name="Butler J."/>
            <person name="Chin C."/>
            <person name="Gnerre S."/>
            <person name="Grabherr M."/>
            <person name="Kleber M."/>
            <person name="Mauceli E."/>
            <person name="MacCallum I."/>
        </authorList>
    </citation>
    <scope>NUCLEOTIDE SEQUENCE [LARGE SCALE GENOMIC DNA]</scope>
    <source>
        <strain evidence="18 19">TSC#14021-0224.01</strain>
    </source>
</reference>
<evidence type="ECO:0000256" key="10">
    <source>
        <dbReference type="ARBA" id="ARBA00022840"/>
    </source>
</evidence>
<dbReference type="GO" id="GO:0034728">
    <property type="term" value="P:nucleosome organization"/>
    <property type="evidence" value="ECO:0007669"/>
    <property type="project" value="EnsemblMetazoa"/>
</dbReference>
<dbReference type="Gene3D" id="3.40.50.300">
    <property type="entry name" value="P-loop containing nucleotide triphosphate hydrolases"/>
    <property type="match status" value="1"/>
</dbReference>
<dbReference type="SMART" id="SM00490">
    <property type="entry name" value="HELICc"/>
    <property type="match status" value="1"/>
</dbReference>
<feature type="domain" description="Chromo" evidence="14">
    <location>
        <begin position="187"/>
        <end position="248"/>
    </location>
</feature>
<dbReference type="OrthoDB" id="5857104at2759"/>
<evidence type="ECO:0000256" key="8">
    <source>
        <dbReference type="ARBA" id="ARBA00022801"/>
    </source>
</evidence>
<dbReference type="GO" id="GO:0005524">
    <property type="term" value="F:ATP binding"/>
    <property type="evidence" value="ECO:0007669"/>
    <property type="project" value="UniProtKB-KW"/>
</dbReference>
<dbReference type="CDD" id="cd15532">
    <property type="entry name" value="PHD2_CHD_II"/>
    <property type="match status" value="1"/>
</dbReference>
<feature type="domain" description="Helicase C-terminal" evidence="17">
    <location>
        <begin position="598"/>
        <end position="760"/>
    </location>
</feature>
<dbReference type="eggNOG" id="KOG0383">
    <property type="taxonomic scope" value="Eukaryota"/>
</dbReference>
<dbReference type="InterPro" id="IPR013083">
    <property type="entry name" value="Znf_RING/FYVE/PHD"/>
</dbReference>
<accession>B3NID0</accession>
<dbReference type="SUPFAM" id="SSF54160">
    <property type="entry name" value="Chromo domain-like"/>
    <property type="match status" value="2"/>
</dbReference>
<dbReference type="PROSITE" id="PS51194">
    <property type="entry name" value="HELICASE_CTER"/>
    <property type="match status" value="1"/>
</dbReference>
<evidence type="ECO:0000256" key="11">
    <source>
        <dbReference type="ARBA" id="ARBA00023242"/>
    </source>
</evidence>
<dbReference type="InterPro" id="IPR019786">
    <property type="entry name" value="Zinc_finger_PHD-type_CS"/>
</dbReference>
<keyword evidence="11" id="KW-0539">Nucleus</keyword>
<dbReference type="GO" id="GO:0005634">
    <property type="term" value="C:nucleus"/>
    <property type="evidence" value="ECO:0007669"/>
    <property type="project" value="UniProtKB-SubCell"/>
</dbReference>
<keyword evidence="7 12" id="KW-0863">Zinc-finger</keyword>
<dbReference type="PROSITE" id="PS01359">
    <property type="entry name" value="ZF_PHD_1"/>
    <property type="match status" value="1"/>
</dbReference>
<feature type="compositionally biased region" description="Low complexity" evidence="13">
    <location>
        <begin position="858"/>
        <end position="869"/>
    </location>
</feature>
<dbReference type="PANTHER" id="PTHR45623:SF17">
    <property type="entry name" value="CHROMODOMAIN-HELICASE-DNA-BINDING PROTEIN 3-RELATED"/>
    <property type="match status" value="1"/>
</dbReference>
<dbReference type="GO" id="GO:0042393">
    <property type="term" value="F:histone binding"/>
    <property type="evidence" value="ECO:0007669"/>
    <property type="project" value="TreeGrafter"/>
</dbReference>
<evidence type="ECO:0000256" key="1">
    <source>
        <dbReference type="ARBA" id="ARBA00004123"/>
    </source>
</evidence>
<evidence type="ECO:0000256" key="3">
    <source>
        <dbReference type="ARBA" id="ARBA00022454"/>
    </source>
</evidence>
<dbReference type="Pfam" id="PF00176">
    <property type="entry name" value="SNF2-rel_dom"/>
    <property type="match status" value="1"/>
</dbReference>
<dbReference type="CDD" id="cd18662">
    <property type="entry name" value="CD2_tandem_CHD3-4_like"/>
    <property type="match status" value="1"/>
</dbReference>
<evidence type="ECO:0000256" key="12">
    <source>
        <dbReference type="PROSITE-ProRule" id="PRU00146"/>
    </source>
</evidence>
<dbReference type="SMART" id="SM01147">
    <property type="entry name" value="DUF1087"/>
    <property type="match status" value="1"/>
</dbReference>
<dbReference type="PANTHER" id="PTHR45623">
    <property type="entry name" value="CHROMODOMAIN-HELICASE-DNA-BINDING PROTEIN 3-RELATED-RELATED"/>
    <property type="match status" value="1"/>
</dbReference>
<dbReference type="Gene3D" id="3.40.50.10810">
    <property type="entry name" value="Tandem AAA-ATPase domain"/>
    <property type="match status" value="1"/>
</dbReference>
<keyword evidence="8 18" id="KW-0378">Hydrolase</keyword>
<name>B3NID0_DROER</name>
<evidence type="ECO:0000313" key="18">
    <source>
        <dbReference type="EMBL" id="EDV52355.2"/>
    </source>
</evidence>
<dbReference type="PROSITE" id="PS50013">
    <property type="entry name" value="CHROMO_2"/>
    <property type="match status" value="2"/>
</dbReference>
<dbReference type="InterPro" id="IPR023780">
    <property type="entry name" value="Chromo_domain"/>
</dbReference>
<feature type="region of interest" description="Disordered" evidence="13">
    <location>
        <begin position="846"/>
        <end position="903"/>
    </location>
</feature>
<dbReference type="PROSITE" id="PS00690">
    <property type="entry name" value="DEAH_ATP_HELICASE"/>
    <property type="match status" value="1"/>
</dbReference>
<dbReference type="GO" id="GO:0140658">
    <property type="term" value="F:ATP-dependent chromatin remodeler activity"/>
    <property type="evidence" value="ECO:0007669"/>
    <property type="project" value="EnsemblMetazoa"/>
</dbReference>
<dbReference type="GO" id="GO:0003682">
    <property type="term" value="F:chromatin binding"/>
    <property type="evidence" value="ECO:0007669"/>
    <property type="project" value="TreeGrafter"/>
</dbReference>
<keyword evidence="9" id="KW-0862">Zinc</keyword>
<dbReference type="Proteomes" id="UP000008711">
    <property type="component" value="Unassembled WGS sequence"/>
</dbReference>
<proteinExistence type="predicted"/>
<evidence type="ECO:0000256" key="5">
    <source>
        <dbReference type="ARBA" id="ARBA00022737"/>
    </source>
</evidence>
<gene>
    <name evidence="18" type="primary">Dere\Chd3</name>
    <name evidence="18" type="synonym">Chd3</name>
    <name evidence="18" type="synonym">Dere\GG16034</name>
    <name evidence="18" type="synonym">dere_GLEANR_16053</name>
    <name evidence="18" type="synonym">GG16034</name>
    <name evidence="18" type="ORF">Dere_GG16034</name>
</gene>
<dbReference type="AlphaFoldDB" id="B3NID0"/>
<evidence type="ECO:0000256" key="13">
    <source>
        <dbReference type="SAM" id="MobiDB-lite"/>
    </source>
</evidence>
<feature type="domain" description="Chromo" evidence="14">
    <location>
        <begin position="91"/>
        <end position="162"/>
    </location>
</feature>
<dbReference type="InterPro" id="IPR019787">
    <property type="entry name" value="Znf_PHD-finger"/>
</dbReference>
<protein>
    <submittedName>
        <fullName evidence="18">Chd3</fullName>
        <ecNumber evidence="18">3.6.1.3</ecNumber>
    </submittedName>
</protein>
<feature type="domain" description="Helicase ATP-binding" evidence="16">
    <location>
        <begin position="287"/>
        <end position="466"/>
    </location>
</feature>
<dbReference type="InterPro" id="IPR016197">
    <property type="entry name" value="Chromo-like_dom_sf"/>
</dbReference>
<dbReference type="GO" id="GO:0003677">
    <property type="term" value="F:DNA binding"/>
    <property type="evidence" value="ECO:0007669"/>
    <property type="project" value="TreeGrafter"/>
</dbReference>
<dbReference type="Pfam" id="PF00385">
    <property type="entry name" value="Chromo"/>
    <property type="match status" value="1"/>
</dbReference>
<reference evidence="18 19" key="2">
    <citation type="journal article" date="2008" name="Bioinformatics">
        <title>Assembly reconciliation.</title>
        <authorList>
            <person name="Zimin A.V."/>
            <person name="Smith D.R."/>
            <person name="Sutton G."/>
            <person name="Yorke J.A."/>
        </authorList>
    </citation>
    <scope>NUCLEOTIDE SEQUENCE [LARGE SCALE GENOMIC DNA]</scope>
    <source>
        <strain evidence="18 19">TSC#14021-0224.01</strain>
    </source>
</reference>
<evidence type="ECO:0000259" key="14">
    <source>
        <dbReference type="PROSITE" id="PS50013"/>
    </source>
</evidence>
<keyword evidence="6" id="KW-0547">Nucleotide-binding</keyword>
<evidence type="ECO:0000256" key="9">
    <source>
        <dbReference type="ARBA" id="ARBA00022833"/>
    </source>
</evidence>
<dbReference type="InterPro" id="IPR009463">
    <property type="entry name" value="DUF1087"/>
</dbReference>
<evidence type="ECO:0000259" key="15">
    <source>
        <dbReference type="PROSITE" id="PS50016"/>
    </source>
</evidence>
<keyword evidence="19" id="KW-1185">Reference proteome</keyword>
<dbReference type="EMBL" id="CH954178">
    <property type="protein sequence ID" value="EDV52355.2"/>
    <property type="molecule type" value="Genomic_DNA"/>
</dbReference>
<dbReference type="Pfam" id="PF00628">
    <property type="entry name" value="PHD"/>
    <property type="match status" value="1"/>
</dbReference>
<dbReference type="InterPro" id="IPR000330">
    <property type="entry name" value="SNF2_N"/>
</dbReference>
<keyword evidence="4" id="KW-0479">Metal-binding</keyword>
<sequence length="903" mass="104623">MVLPLTSGAHFMLAHHHWGRSGTNSKDKRPKVKAMKRKFREEEYCRVCRDGGDLLCCDSCPSVYHRTCLTPPLKSIPKGDWICPRCIPLPGKAEKILSWRWTLGRRSTSRSSQGAVREYFIKWYDKSYWHCEWIPEGQMLVHHATIVANFQRKNDMEEPPSLEEPFDDKERDLHERFYRYGIKPGWLLVQRVINHRKEPNGRTTYLVKWRELTYTDSSWEIENDAIPGLKQAIAHYEKLRSGKKGRPKNRPGPTTDLNKKYEDQPVFLKGADLKLHPFQMEGISWLRYSWGQSIRTILADEMGLGKTIQTVVFLYSLFKEGHCRGPFLICVPLSTLTNWERELELWAPEFYCITYGGSKTSRAVIRNNELSFDEITTKTMRENRAQYKFNVMLTSYEFIYIDAPLLGIIDWAVLVVDEAHRLKSNHSKFFRTLSKYRIAYKLLLTGTPLQNNLEELFHLLNFLSSDKFNDLHTFQAEFADVSKEEQVKRLHEILGPHMLRRLKADVLKNMPSKSEFIVRVELSSMQKKFYKFILTKNFKALKQKGGGGVCSLLNIMMELRKCCNHPYLFPSAAEDASISPSGLYEINSLIKASGKLELLSKMLKQLKADNHRVLIFSQMTKMLNILENFLEEEGYQYERIDGLIKGDLRQRAIDRFNAPKAEQFVFLLSTRAGGLGINLATADTVIIFDSDWNPHNDVQAFSRAHRMGQTKKVMIYRFVTHNSVEERMMQVAKHKMMLTHLVVRPGMGGKEVNFTKDELADILRFGTEDLFKDGKREAIHYDDKAVADLLDRTNRGIEEKESLANEYLSSFKVASYATKEEHDEQDNYNEDTENTDPAYWENLLGQSRPELPKKQKNKSQQSQEVVESSMGKGKRIRKGVDYSNQAINAVDHDPPWTAYPQKN</sequence>
<evidence type="ECO:0000259" key="17">
    <source>
        <dbReference type="PROSITE" id="PS51194"/>
    </source>
</evidence>
<dbReference type="SMART" id="SM00298">
    <property type="entry name" value="CHROMO"/>
    <property type="match status" value="2"/>
</dbReference>
<keyword evidence="10" id="KW-0067">ATP-binding</keyword>
<dbReference type="GO" id="GO:0008270">
    <property type="term" value="F:zinc ion binding"/>
    <property type="evidence" value="ECO:0007669"/>
    <property type="project" value="UniProtKB-KW"/>
</dbReference>
<dbReference type="Pfam" id="PF06465">
    <property type="entry name" value="DUF1087"/>
    <property type="match status" value="1"/>
</dbReference>
<evidence type="ECO:0000313" key="19">
    <source>
        <dbReference type="Proteomes" id="UP000008711"/>
    </source>
</evidence>
<dbReference type="PROSITE" id="PS50016">
    <property type="entry name" value="ZF_PHD_2"/>
    <property type="match status" value="1"/>
</dbReference>
<dbReference type="Gene3D" id="2.40.50.40">
    <property type="match status" value="2"/>
</dbReference>
<keyword evidence="5" id="KW-0677">Repeat</keyword>
<organism evidence="18 19">
    <name type="scientific">Drosophila erecta</name>
    <name type="common">Fruit fly</name>
    <dbReference type="NCBI Taxonomy" id="7220"/>
    <lineage>
        <taxon>Eukaryota</taxon>
        <taxon>Metazoa</taxon>
        <taxon>Ecdysozoa</taxon>
        <taxon>Arthropoda</taxon>
        <taxon>Hexapoda</taxon>
        <taxon>Insecta</taxon>
        <taxon>Pterygota</taxon>
        <taxon>Neoptera</taxon>
        <taxon>Endopterygota</taxon>
        <taxon>Diptera</taxon>
        <taxon>Brachycera</taxon>
        <taxon>Muscomorpha</taxon>
        <taxon>Ephydroidea</taxon>
        <taxon>Drosophilidae</taxon>
        <taxon>Drosophila</taxon>
        <taxon>Sophophora</taxon>
    </lineage>
</organism>
<dbReference type="InterPro" id="IPR027417">
    <property type="entry name" value="P-loop_NTPase"/>
</dbReference>
<dbReference type="GO" id="GO:0000791">
    <property type="term" value="C:euchromatin"/>
    <property type="evidence" value="ECO:0007669"/>
    <property type="project" value="EnsemblMetazoa"/>
</dbReference>
<dbReference type="InterPro" id="IPR000953">
    <property type="entry name" value="Chromo/chromo_shadow_dom"/>
</dbReference>
<dbReference type="SMART" id="SM00249">
    <property type="entry name" value="PHD"/>
    <property type="match status" value="1"/>
</dbReference>
<evidence type="ECO:0000259" key="16">
    <source>
        <dbReference type="PROSITE" id="PS51192"/>
    </source>
</evidence>
<dbReference type="Gene3D" id="3.30.40.10">
    <property type="entry name" value="Zinc/RING finger domain, C3HC4 (zinc finger)"/>
    <property type="match status" value="1"/>
</dbReference>
<comment type="subcellular location">
    <subcellularLocation>
        <location evidence="2">Chromosome</location>
    </subcellularLocation>
    <subcellularLocation>
        <location evidence="1">Nucleus</location>
    </subcellularLocation>
</comment>
<dbReference type="InterPro" id="IPR001965">
    <property type="entry name" value="Znf_PHD"/>
</dbReference>
<evidence type="ECO:0000256" key="6">
    <source>
        <dbReference type="ARBA" id="ARBA00022741"/>
    </source>
</evidence>